<keyword evidence="2" id="KW-0805">Transcription regulation</keyword>
<accession>A0A0W0GJ60</accession>
<dbReference type="CDD" id="cd17535">
    <property type="entry name" value="REC_NarL-like"/>
    <property type="match status" value="1"/>
</dbReference>
<dbReference type="CDD" id="cd06170">
    <property type="entry name" value="LuxR_C_like"/>
    <property type="match status" value="1"/>
</dbReference>
<dbReference type="InterPro" id="IPR000792">
    <property type="entry name" value="Tscrpt_reg_LuxR_C"/>
</dbReference>
<dbReference type="PROSITE" id="PS50043">
    <property type="entry name" value="HTH_LUXR_2"/>
    <property type="match status" value="1"/>
</dbReference>
<keyword evidence="4" id="KW-0804">Transcription</keyword>
<dbReference type="SMART" id="SM00448">
    <property type="entry name" value="REC"/>
    <property type="match status" value="1"/>
</dbReference>
<dbReference type="InterPro" id="IPR011006">
    <property type="entry name" value="CheY-like_superfamily"/>
</dbReference>
<dbReference type="InterPro" id="IPR039420">
    <property type="entry name" value="WalR-like"/>
</dbReference>
<dbReference type="InterPro" id="IPR016032">
    <property type="entry name" value="Sig_transdc_resp-reg_C-effctor"/>
</dbReference>
<evidence type="ECO:0000259" key="6">
    <source>
        <dbReference type="PROSITE" id="PS50043"/>
    </source>
</evidence>
<dbReference type="Pfam" id="PF00072">
    <property type="entry name" value="Response_reg"/>
    <property type="match status" value="1"/>
</dbReference>
<dbReference type="SUPFAM" id="SSF46894">
    <property type="entry name" value="C-terminal effector domain of the bipartite response regulators"/>
    <property type="match status" value="1"/>
</dbReference>
<dbReference type="EMBL" id="LFDV01000002">
    <property type="protein sequence ID" value="KTB48607.1"/>
    <property type="molecule type" value="Genomic_DNA"/>
</dbReference>
<dbReference type="STRING" id="1217799.DEALK_14530"/>
<feature type="modified residue" description="4-aspartylphosphate" evidence="5">
    <location>
        <position position="63"/>
    </location>
</feature>
<dbReference type="PANTHER" id="PTHR43214:SF43">
    <property type="entry name" value="TWO-COMPONENT RESPONSE REGULATOR"/>
    <property type="match status" value="1"/>
</dbReference>
<keyword evidence="9" id="KW-1185">Reference proteome</keyword>
<dbReference type="PATRIC" id="fig|1217799.6.peg.1501"/>
<gene>
    <name evidence="8" type="ORF">DEALK_14530</name>
</gene>
<dbReference type="Pfam" id="PF00196">
    <property type="entry name" value="GerE"/>
    <property type="match status" value="1"/>
</dbReference>
<proteinExistence type="predicted"/>
<evidence type="ECO:0000259" key="7">
    <source>
        <dbReference type="PROSITE" id="PS50110"/>
    </source>
</evidence>
<dbReference type="GO" id="GO:0003677">
    <property type="term" value="F:DNA binding"/>
    <property type="evidence" value="ECO:0007669"/>
    <property type="project" value="UniProtKB-KW"/>
</dbReference>
<evidence type="ECO:0000256" key="3">
    <source>
        <dbReference type="ARBA" id="ARBA00023125"/>
    </source>
</evidence>
<dbReference type="PANTHER" id="PTHR43214">
    <property type="entry name" value="TWO-COMPONENT RESPONSE REGULATOR"/>
    <property type="match status" value="1"/>
</dbReference>
<keyword evidence="3" id="KW-0238">DNA-binding</keyword>
<evidence type="ECO:0000256" key="4">
    <source>
        <dbReference type="ARBA" id="ARBA00023163"/>
    </source>
</evidence>
<evidence type="ECO:0000313" key="9">
    <source>
        <dbReference type="Proteomes" id="UP000053947"/>
    </source>
</evidence>
<protein>
    <submittedName>
        <fullName evidence="8">Two component transcriptional regulator, LuxR family</fullName>
    </submittedName>
</protein>
<dbReference type="RefSeq" id="WP_425479149.1">
    <property type="nucleotide sequence ID" value="NZ_KQ758903.1"/>
</dbReference>
<dbReference type="AlphaFoldDB" id="A0A0W0GJ60"/>
<dbReference type="InterPro" id="IPR058245">
    <property type="entry name" value="NreC/VraR/RcsB-like_REC"/>
</dbReference>
<dbReference type="PROSITE" id="PS50110">
    <property type="entry name" value="RESPONSE_REGULATORY"/>
    <property type="match status" value="1"/>
</dbReference>
<name>A0A0W0GJ60_9CHLR</name>
<evidence type="ECO:0000256" key="1">
    <source>
        <dbReference type="ARBA" id="ARBA00022553"/>
    </source>
</evidence>
<keyword evidence="1 5" id="KW-0597">Phosphoprotein</keyword>
<dbReference type="GO" id="GO:0006355">
    <property type="term" value="P:regulation of DNA-templated transcription"/>
    <property type="evidence" value="ECO:0007669"/>
    <property type="project" value="InterPro"/>
</dbReference>
<evidence type="ECO:0000313" key="8">
    <source>
        <dbReference type="EMBL" id="KTB48607.1"/>
    </source>
</evidence>
<reference evidence="8 9" key="1">
    <citation type="submission" date="2015-06" db="EMBL/GenBank/DDBJ databases">
        <title>Genome sequence of the organohalide-respiring Dehalogenimonas alkenigignens type strain (IP3-3T).</title>
        <authorList>
            <person name="Key T.A."/>
            <person name="Richmond D.P."/>
            <person name="Bowman K.S."/>
            <person name="Cho Y.-J."/>
            <person name="Chun J."/>
            <person name="da Costa M.S."/>
            <person name="Rainey F.A."/>
            <person name="Moe W.M."/>
        </authorList>
    </citation>
    <scope>NUCLEOTIDE SEQUENCE [LARGE SCALE GENOMIC DNA]</scope>
    <source>
        <strain evidence="8 9">IP3-3</strain>
    </source>
</reference>
<feature type="domain" description="Response regulatory" evidence="7">
    <location>
        <begin position="12"/>
        <end position="128"/>
    </location>
</feature>
<dbReference type="GO" id="GO:0000160">
    <property type="term" value="P:phosphorelay signal transduction system"/>
    <property type="evidence" value="ECO:0007669"/>
    <property type="project" value="InterPro"/>
</dbReference>
<dbReference type="Gene3D" id="3.40.50.2300">
    <property type="match status" value="1"/>
</dbReference>
<dbReference type="SMART" id="SM00421">
    <property type="entry name" value="HTH_LUXR"/>
    <property type="match status" value="1"/>
</dbReference>
<dbReference type="Proteomes" id="UP000053947">
    <property type="component" value="Unassembled WGS sequence"/>
</dbReference>
<dbReference type="PRINTS" id="PR00038">
    <property type="entry name" value="HTHLUXR"/>
</dbReference>
<sequence length="228" mass="25436">MADIMESIEKIKVLLADDHVIVREGTKEMVERQPDMKVVAEASDGVEAVELARIYRPDVIVMDIAMPNMNGIEATKQIKKFLPTTAVLILTAYDSDQYIMALLEAGAAGYLLKNVRGNQLIDAIRAVFSGESILQPSTTRRVIDHLKTKAVKLDEESPASTLTEREMEVLKLAAKGVSNRDIAEQLFVSNRTVQTHLSNIFKKLAVASRTEAILYGLKRGWFYMEELP</sequence>
<dbReference type="FunFam" id="1.10.10.10:FF:000153">
    <property type="entry name" value="LuxR family transcriptional regulator"/>
    <property type="match status" value="1"/>
</dbReference>
<evidence type="ECO:0000256" key="5">
    <source>
        <dbReference type="PROSITE-ProRule" id="PRU00169"/>
    </source>
</evidence>
<dbReference type="SUPFAM" id="SSF52172">
    <property type="entry name" value="CheY-like"/>
    <property type="match status" value="1"/>
</dbReference>
<comment type="caution">
    <text evidence="8">The sequence shown here is derived from an EMBL/GenBank/DDBJ whole genome shotgun (WGS) entry which is preliminary data.</text>
</comment>
<evidence type="ECO:0000256" key="2">
    <source>
        <dbReference type="ARBA" id="ARBA00023015"/>
    </source>
</evidence>
<dbReference type="PROSITE" id="PS00622">
    <property type="entry name" value="HTH_LUXR_1"/>
    <property type="match status" value="1"/>
</dbReference>
<dbReference type="InterPro" id="IPR001789">
    <property type="entry name" value="Sig_transdc_resp-reg_receiver"/>
</dbReference>
<feature type="domain" description="HTH luxR-type" evidence="6">
    <location>
        <begin position="155"/>
        <end position="220"/>
    </location>
</feature>
<organism evidence="8 9">
    <name type="scientific">Dehalogenimonas alkenigignens</name>
    <dbReference type="NCBI Taxonomy" id="1217799"/>
    <lineage>
        <taxon>Bacteria</taxon>
        <taxon>Bacillati</taxon>
        <taxon>Chloroflexota</taxon>
        <taxon>Dehalococcoidia</taxon>
        <taxon>Dehalococcoidales</taxon>
        <taxon>Dehalococcoidaceae</taxon>
        <taxon>Dehalogenimonas</taxon>
    </lineage>
</organism>